<dbReference type="InterPro" id="IPR003399">
    <property type="entry name" value="Mce/MlaD"/>
</dbReference>
<dbReference type="NCBIfam" id="TIGR00996">
    <property type="entry name" value="Mtu_fam_mce"/>
    <property type="match status" value="1"/>
</dbReference>
<gene>
    <name evidence="4" type="ORF">BKA05_002980</name>
</gene>
<reference evidence="4 5" key="1">
    <citation type="submission" date="2020-07" db="EMBL/GenBank/DDBJ databases">
        <title>Sequencing the genomes of 1000 actinobacteria strains.</title>
        <authorList>
            <person name="Klenk H.-P."/>
        </authorList>
    </citation>
    <scope>NUCLEOTIDE SEQUENCE [LARGE SCALE GENOMIC DNA]</scope>
    <source>
        <strain evidence="4 5">DSM 18248</strain>
    </source>
</reference>
<feature type="compositionally biased region" description="Low complexity" evidence="1">
    <location>
        <begin position="409"/>
        <end position="430"/>
    </location>
</feature>
<evidence type="ECO:0000256" key="1">
    <source>
        <dbReference type="SAM" id="MobiDB-lite"/>
    </source>
</evidence>
<dbReference type="GO" id="GO:0005576">
    <property type="term" value="C:extracellular region"/>
    <property type="evidence" value="ECO:0007669"/>
    <property type="project" value="TreeGrafter"/>
</dbReference>
<keyword evidence="5" id="KW-1185">Reference proteome</keyword>
<dbReference type="Pfam" id="PF02470">
    <property type="entry name" value="MlaD"/>
    <property type="match status" value="1"/>
</dbReference>
<evidence type="ECO:0000259" key="2">
    <source>
        <dbReference type="Pfam" id="PF02470"/>
    </source>
</evidence>
<feature type="domain" description="Mce/MlaD" evidence="2">
    <location>
        <begin position="40"/>
        <end position="117"/>
    </location>
</feature>
<accession>A0A7Y9YJI4</accession>
<evidence type="ECO:0000259" key="3">
    <source>
        <dbReference type="Pfam" id="PF11887"/>
    </source>
</evidence>
<dbReference type="PANTHER" id="PTHR33371">
    <property type="entry name" value="INTERMEMBRANE PHOSPHOLIPID TRANSPORT SYSTEM BINDING PROTEIN MLAD-RELATED"/>
    <property type="match status" value="1"/>
</dbReference>
<comment type="caution">
    <text evidence="4">The sequence shown here is derived from an EMBL/GenBank/DDBJ whole genome shotgun (WGS) entry which is preliminary data.</text>
</comment>
<dbReference type="Pfam" id="PF11887">
    <property type="entry name" value="Mce4_CUP1"/>
    <property type="match status" value="1"/>
</dbReference>
<dbReference type="InterPro" id="IPR024516">
    <property type="entry name" value="Mce_C"/>
</dbReference>
<evidence type="ECO:0000313" key="5">
    <source>
        <dbReference type="Proteomes" id="UP000537326"/>
    </source>
</evidence>
<dbReference type="EMBL" id="JACBZI010000001">
    <property type="protein sequence ID" value="NYI11465.1"/>
    <property type="molecule type" value="Genomic_DNA"/>
</dbReference>
<feature type="domain" description="Mammalian cell entry C-terminal" evidence="3">
    <location>
        <begin position="123"/>
        <end position="315"/>
    </location>
</feature>
<dbReference type="Proteomes" id="UP000537326">
    <property type="component" value="Unassembled WGS sequence"/>
</dbReference>
<dbReference type="PANTHER" id="PTHR33371:SF19">
    <property type="entry name" value="MCE-FAMILY PROTEIN MCE4A"/>
    <property type="match status" value="1"/>
</dbReference>
<sequence length="458" mass="48718">MSNSRGSIRYPLLGLLALSMGVAGVGLTFASYQKVFADTVMVEVRLERAEEQLDRQADVKVNGVRVGEVKELSPTAEGDVLLSVALDRELAAKVPADVTARLVPKTLFGEKYVELVPQGADDSIRAGTVIAQDTTRRSVRLQEVFDSLDPLLRTVRPADLNAATSSLAFALAGNGADLGRTLDSVAAYAGSARTFLPDLEADLTLLADVAAVYARVAPRLLGITGDAVTTISTVRDEIGDVAASLRGTSDVSGRVRVLLEENEETLVGLMESLRPTLALLEEYSPEFDCVFNGAKLAIQRIYDVFGGDDGPFVIRGRLRLGQTRGVYARGFAPNEPLQAKLLEDLKAFGPSCPVVTDEAIGGTPNADIPAPALALIGSYRGLLGLPATPLDTGQQQEQEQEQDGERDPLPGLDLPEGLLDSLDLPLPESSAETSDGLLSPFFDMVANVTSGLRTKEDQ</sequence>
<dbReference type="InterPro" id="IPR005693">
    <property type="entry name" value="Mce"/>
</dbReference>
<dbReference type="RefSeq" id="WP_179532154.1">
    <property type="nucleotide sequence ID" value="NZ_BAAAPP010000008.1"/>
</dbReference>
<organism evidence="4 5">
    <name type="scientific">Nocardioides marinus</name>
    <dbReference type="NCBI Taxonomy" id="374514"/>
    <lineage>
        <taxon>Bacteria</taxon>
        <taxon>Bacillati</taxon>
        <taxon>Actinomycetota</taxon>
        <taxon>Actinomycetes</taxon>
        <taxon>Propionibacteriales</taxon>
        <taxon>Nocardioidaceae</taxon>
        <taxon>Nocardioides</taxon>
    </lineage>
</organism>
<name>A0A7Y9YJI4_9ACTN</name>
<evidence type="ECO:0000313" key="4">
    <source>
        <dbReference type="EMBL" id="NYI11465.1"/>
    </source>
</evidence>
<dbReference type="InterPro" id="IPR052336">
    <property type="entry name" value="MlaD_Phospholipid_Transporter"/>
</dbReference>
<dbReference type="AlphaFoldDB" id="A0A7Y9YJI4"/>
<proteinExistence type="predicted"/>
<dbReference type="GO" id="GO:0051701">
    <property type="term" value="P:biological process involved in interaction with host"/>
    <property type="evidence" value="ECO:0007669"/>
    <property type="project" value="TreeGrafter"/>
</dbReference>
<protein>
    <submittedName>
        <fullName evidence="4">Virulence factor Mce-like protein</fullName>
    </submittedName>
</protein>
<feature type="region of interest" description="Disordered" evidence="1">
    <location>
        <begin position="386"/>
        <end position="437"/>
    </location>
</feature>